<dbReference type="EMBL" id="CAICTM010000007">
    <property type="protein sequence ID" value="CAB9496599.1"/>
    <property type="molecule type" value="Genomic_DNA"/>
</dbReference>
<comment type="caution">
    <text evidence="1">The sequence shown here is derived from an EMBL/GenBank/DDBJ whole genome shotgun (WGS) entry which is preliminary data.</text>
</comment>
<accession>A0A9N8D5Q6</accession>
<reference evidence="1" key="1">
    <citation type="submission" date="2020-06" db="EMBL/GenBank/DDBJ databases">
        <authorList>
            <consortium name="Plant Systems Biology data submission"/>
        </authorList>
    </citation>
    <scope>NUCLEOTIDE SEQUENCE</scope>
    <source>
        <strain evidence="1">D6</strain>
    </source>
</reference>
<keyword evidence="2" id="KW-1185">Reference proteome</keyword>
<sequence>MMQPRTILKVQTQTESLSSVMIDESLNSSKKLPRSRPQKRVAFDTTEIRTYPRLLDTSHAGLALTIGWEPVSTNVTTVQEFCLEQSTPSLGMISPYHPNARILLLLGAGYEIAEILQHVQNVSRTLRTVECSKDDEQHKPASGWTGNLEKKVASGFTKANRAA</sequence>
<evidence type="ECO:0000313" key="2">
    <source>
        <dbReference type="Proteomes" id="UP001153069"/>
    </source>
</evidence>
<organism evidence="1 2">
    <name type="scientific">Seminavis robusta</name>
    <dbReference type="NCBI Taxonomy" id="568900"/>
    <lineage>
        <taxon>Eukaryota</taxon>
        <taxon>Sar</taxon>
        <taxon>Stramenopiles</taxon>
        <taxon>Ochrophyta</taxon>
        <taxon>Bacillariophyta</taxon>
        <taxon>Bacillariophyceae</taxon>
        <taxon>Bacillariophycidae</taxon>
        <taxon>Naviculales</taxon>
        <taxon>Naviculaceae</taxon>
        <taxon>Seminavis</taxon>
    </lineage>
</organism>
<evidence type="ECO:0000313" key="1">
    <source>
        <dbReference type="EMBL" id="CAB9496599.1"/>
    </source>
</evidence>
<dbReference type="Proteomes" id="UP001153069">
    <property type="component" value="Unassembled WGS sequence"/>
</dbReference>
<dbReference type="AlphaFoldDB" id="A0A9N8D5Q6"/>
<gene>
    <name evidence="1" type="ORF">SEMRO_7_G005700.1</name>
</gene>
<name>A0A9N8D5Q6_9STRA</name>
<protein>
    <submittedName>
        <fullName evidence="1">Uncharacterized protein</fullName>
    </submittedName>
</protein>
<proteinExistence type="predicted"/>